<name>A0A0B8NWT4_9VIBR</name>
<keyword evidence="1" id="KW-0732">Signal</keyword>
<comment type="caution">
    <text evidence="2">The sequence shown here is derived from an EMBL/GenBank/DDBJ whole genome shotgun (WGS) entry which is preliminary data.</text>
</comment>
<evidence type="ECO:0000256" key="1">
    <source>
        <dbReference type="SAM" id="SignalP"/>
    </source>
</evidence>
<proteinExistence type="predicted"/>
<keyword evidence="3" id="KW-1185">Reference proteome</keyword>
<gene>
    <name evidence="2" type="ORF">JCM19231_5342</name>
</gene>
<reference evidence="2 3" key="2">
    <citation type="submission" date="2015-01" db="EMBL/GenBank/DDBJ databases">
        <authorList>
            <consortium name="NBRP consortium"/>
            <person name="Sawabe T."/>
            <person name="Meirelles P."/>
            <person name="Feng G."/>
            <person name="Sayaka M."/>
            <person name="Hattori M."/>
            <person name="Ohkuma M."/>
        </authorList>
    </citation>
    <scope>NUCLEOTIDE SEQUENCE [LARGE SCALE GENOMIC DNA]</scope>
    <source>
        <strain evidence="3">JCM 19231</strain>
    </source>
</reference>
<feature type="chain" id="PRO_5002139518" evidence="1">
    <location>
        <begin position="18"/>
        <end position="85"/>
    </location>
</feature>
<accession>A0A0B8NWT4</accession>
<evidence type="ECO:0000313" key="2">
    <source>
        <dbReference type="EMBL" id="GAM55568.1"/>
    </source>
</evidence>
<protein>
    <submittedName>
        <fullName evidence="2">Maltose/maltodextrin ABC transporter</fullName>
    </submittedName>
</protein>
<evidence type="ECO:0000313" key="3">
    <source>
        <dbReference type="Proteomes" id="UP000031671"/>
    </source>
</evidence>
<sequence>MKKNLVLLALLSGSAMAQIVPEEGAELVVWANPGENAEVARYAADKFEQKYDVEIQVREVSVLGSVDQMIQDGGSTVLVTYSSSS</sequence>
<dbReference type="Proteomes" id="UP000031671">
    <property type="component" value="Unassembled WGS sequence"/>
</dbReference>
<feature type="signal peptide" evidence="1">
    <location>
        <begin position="1"/>
        <end position="17"/>
    </location>
</feature>
<organism evidence="2 3">
    <name type="scientific">Vibrio ishigakensis</name>
    <dbReference type="NCBI Taxonomy" id="1481914"/>
    <lineage>
        <taxon>Bacteria</taxon>
        <taxon>Pseudomonadati</taxon>
        <taxon>Pseudomonadota</taxon>
        <taxon>Gammaproteobacteria</taxon>
        <taxon>Vibrionales</taxon>
        <taxon>Vibrionaceae</taxon>
        <taxon>Vibrio</taxon>
    </lineage>
</organism>
<dbReference type="AlphaFoldDB" id="A0A0B8NWT4"/>
<reference evidence="2 3" key="1">
    <citation type="submission" date="2015-01" db="EMBL/GenBank/DDBJ databases">
        <title>Vibrio sp. C1 JCM 19231 whole genome shotgun sequence.</title>
        <authorList>
            <person name="Sawabe T."/>
            <person name="Meirelles P."/>
            <person name="Feng G."/>
            <person name="Sayaka M."/>
            <person name="Hattori M."/>
            <person name="Ohkuma M."/>
        </authorList>
    </citation>
    <scope>NUCLEOTIDE SEQUENCE [LARGE SCALE GENOMIC DNA]</scope>
    <source>
        <strain evidence="3">JCM 19231</strain>
    </source>
</reference>
<dbReference type="EMBL" id="BBRZ01000015">
    <property type="protein sequence ID" value="GAM55568.1"/>
    <property type="molecule type" value="Genomic_DNA"/>
</dbReference>